<proteinExistence type="predicted"/>
<reference evidence="1 2" key="1">
    <citation type="submission" date="2019-02" db="EMBL/GenBank/DDBJ databases">
        <title>Comparative genomic analysis of the Hafnia genus genomes.</title>
        <authorList>
            <person name="Zhiqiu Y."/>
            <person name="Chao Y."/>
            <person name="Yuhui D."/>
            <person name="Di H."/>
            <person name="Bin L."/>
        </authorList>
    </citation>
    <scope>NUCLEOTIDE SEQUENCE [LARGE SCALE GENOMIC DNA]</scope>
    <source>
        <strain evidence="1 2">PCM_1210</strain>
    </source>
</reference>
<dbReference type="RefSeq" id="WP_130971375.1">
    <property type="nucleotide sequence ID" value="NZ_SITJ01000076.1"/>
</dbReference>
<comment type="caution">
    <text evidence="1">The sequence shown here is derived from an EMBL/GenBank/DDBJ whole genome shotgun (WGS) entry which is preliminary data.</text>
</comment>
<sequence>MIILNSVILEPCKQEYADGTLVLTAEIDYFFDGSEALDMNINAYIINPIDGAELLVGNSNIVNPPPVTKDRTKITVTITADQNIDLLRNIINEYGNRTYTLVIKPTLPNSTWDGSKTISTAEVQLINVDTSVSVIDVTSSANNSEVTIKVDAKYWNNECMSLNATLSTDQNIHKLSMSYDSNSQLWNGVATIIIPTGHCNQDITITLTGEYSAGCNPLPCTPWQYFENIKQTIKGPCMNTNFPAGLHTFVDTAYDDFTCSTILTSTSQHLVSSFMSHRNSDYSSVYAKVITKDGAMPQPVLIPDITDYDQIDADLAPVAGTDDFVAVWASTATSASQDYQISIRRFTVGTEGNIIPKGSSQVISQSNGDYMAPRIVYNKKLDLFFVIWAAVVDQEMKMGFYAWDNAASQFVQKGYLSTLDATVSENFFDTGFSLHEAVYTNACLVNAADKVIGAFTVDNTTVAFFEFGFANNQVLQNAMPEYQASSIGKFQIAFDDQTTTIKMVFSSNVSDSEYYSDIYGDTIQYFPTRMRSDYPVQPRAAMKINQSTFLGRRPFIKRTPHLTDQNDRQYVIAWECAESSVHTIKVSKGFIPMGAEGVLNNGDKTSDNVRIVITENQTCYLFNASALNGETLSSDAVLLAVE</sequence>
<accession>A0ABD7Q2W1</accession>
<dbReference type="AlphaFoldDB" id="A0ABD7Q2W1"/>
<dbReference type="EMBL" id="SITJ01000076">
    <property type="protein sequence ID" value="TBL66700.1"/>
    <property type="molecule type" value="Genomic_DNA"/>
</dbReference>
<evidence type="ECO:0000313" key="1">
    <source>
        <dbReference type="EMBL" id="TBL66700.1"/>
    </source>
</evidence>
<name>A0ABD7Q2W1_HAFAL</name>
<gene>
    <name evidence="1" type="ORF">EYY96_17170</name>
</gene>
<dbReference type="Proteomes" id="UP000291600">
    <property type="component" value="Unassembled WGS sequence"/>
</dbReference>
<organism evidence="1 2">
    <name type="scientific">Hafnia alvei</name>
    <dbReference type="NCBI Taxonomy" id="569"/>
    <lineage>
        <taxon>Bacteria</taxon>
        <taxon>Pseudomonadati</taxon>
        <taxon>Pseudomonadota</taxon>
        <taxon>Gammaproteobacteria</taxon>
        <taxon>Enterobacterales</taxon>
        <taxon>Hafniaceae</taxon>
        <taxon>Hafnia</taxon>
    </lineage>
</organism>
<evidence type="ECO:0000313" key="2">
    <source>
        <dbReference type="Proteomes" id="UP000291600"/>
    </source>
</evidence>
<protein>
    <submittedName>
        <fullName evidence="1">Uncharacterized protein</fullName>
    </submittedName>
</protein>